<dbReference type="Pfam" id="PF00764">
    <property type="entry name" value="Arginosuc_synth"/>
    <property type="match status" value="1"/>
</dbReference>
<feature type="binding site" evidence="8">
    <location>
        <position position="188"/>
    </location>
    <ligand>
        <name>L-citrulline</name>
        <dbReference type="ChEBI" id="CHEBI:57743"/>
    </ligand>
</feature>
<dbReference type="Gene3D" id="3.90.1260.10">
    <property type="entry name" value="Argininosuccinate synthetase, chain A, domain 2"/>
    <property type="match status" value="1"/>
</dbReference>
<comment type="subcellular location">
    <subcellularLocation>
        <location evidence="8">Cytoplasm</location>
    </subcellularLocation>
</comment>
<dbReference type="EMBL" id="JANHNZ010000009">
    <property type="protein sequence ID" value="MCQ9210538.1"/>
    <property type="molecule type" value="Genomic_DNA"/>
</dbReference>
<reference evidence="11" key="2">
    <citation type="journal article" date="2023" name="Curr. Microbiol.">
        <title>Granulicatella seriolae sp. nov., a Novel Facultative Anaerobe Isolated from Yellowtail Marine Fish.</title>
        <authorList>
            <person name="Lee M."/>
            <person name="Choi Y.J."/>
            <person name="Farooq A."/>
            <person name="Jeong J.B."/>
            <person name="Jung M.Y."/>
        </authorList>
    </citation>
    <scope>NUCLEOTIDE SEQUENCE</scope>
    <source>
        <strain evidence="11">S8</strain>
    </source>
</reference>
<feature type="binding site" evidence="8">
    <location>
        <position position="120"/>
    </location>
    <ligand>
        <name>ATP</name>
        <dbReference type="ChEBI" id="CHEBI:30616"/>
    </ligand>
</feature>
<dbReference type="CDD" id="cd01999">
    <property type="entry name" value="ASS"/>
    <property type="match status" value="1"/>
</dbReference>
<dbReference type="Pfam" id="PF20979">
    <property type="entry name" value="Arginosuc_syn_C"/>
    <property type="match status" value="1"/>
</dbReference>
<comment type="caution">
    <text evidence="11">The sequence shown here is derived from an EMBL/GenBank/DDBJ whole genome shotgun (WGS) entry which is preliminary data.</text>
</comment>
<evidence type="ECO:0000259" key="9">
    <source>
        <dbReference type="Pfam" id="PF00764"/>
    </source>
</evidence>
<dbReference type="RefSeq" id="WP_256945651.1">
    <property type="nucleotide sequence ID" value="NZ_JANHNZ010000009.1"/>
</dbReference>
<feature type="domain" description="Arginosuccinate synthase-like N-terminal" evidence="9">
    <location>
        <begin position="8"/>
        <end position="169"/>
    </location>
</feature>
<keyword evidence="4 8" id="KW-0436">Ligase</keyword>
<feature type="binding site" evidence="8">
    <location>
        <position position="122"/>
    </location>
    <ligand>
        <name>L-aspartate</name>
        <dbReference type="ChEBI" id="CHEBI:29991"/>
    </ligand>
</feature>
<evidence type="ECO:0000256" key="3">
    <source>
        <dbReference type="ARBA" id="ARBA00022571"/>
    </source>
</evidence>
<gene>
    <name evidence="8" type="primary">argG</name>
    <name evidence="11" type="ORF">NPA36_08240</name>
</gene>
<feature type="binding site" evidence="8">
    <location>
        <position position="126"/>
    </location>
    <ligand>
        <name>L-citrulline</name>
        <dbReference type="ChEBI" id="CHEBI:57743"/>
    </ligand>
</feature>
<dbReference type="InterPro" id="IPR048268">
    <property type="entry name" value="Arginosuc_syn_C"/>
</dbReference>
<comment type="catalytic activity">
    <reaction evidence="8">
        <text>L-citrulline + L-aspartate + ATP = 2-(N(omega)-L-arginino)succinate + AMP + diphosphate + H(+)</text>
        <dbReference type="Rhea" id="RHEA:10932"/>
        <dbReference type="ChEBI" id="CHEBI:15378"/>
        <dbReference type="ChEBI" id="CHEBI:29991"/>
        <dbReference type="ChEBI" id="CHEBI:30616"/>
        <dbReference type="ChEBI" id="CHEBI:33019"/>
        <dbReference type="ChEBI" id="CHEBI:57472"/>
        <dbReference type="ChEBI" id="CHEBI:57743"/>
        <dbReference type="ChEBI" id="CHEBI:456215"/>
        <dbReference type="EC" id="6.3.4.5"/>
    </reaction>
</comment>
<dbReference type="NCBIfam" id="NF001770">
    <property type="entry name" value="PRK00509.1"/>
    <property type="match status" value="1"/>
</dbReference>
<dbReference type="PANTHER" id="PTHR11587">
    <property type="entry name" value="ARGININOSUCCINATE SYNTHASE"/>
    <property type="match status" value="1"/>
</dbReference>
<dbReference type="Gene3D" id="3.40.50.620">
    <property type="entry name" value="HUPs"/>
    <property type="match status" value="1"/>
</dbReference>
<feature type="binding site" evidence="8">
    <location>
        <position position="179"/>
    </location>
    <ligand>
        <name>L-citrulline</name>
        <dbReference type="ChEBI" id="CHEBI:57743"/>
    </ligand>
</feature>
<reference evidence="11" key="1">
    <citation type="submission" date="2022-07" db="EMBL/GenBank/DDBJ databases">
        <authorList>
            <person name="Jung M.-Y."/>
            <person name="Lee M."/>
        </authorList>
    </citation>
    <scope>NUCLEOTIDE SEQUENCE</scope>
    <source>
        <strain evidence="11">S8</strain>
    </source>
</reference>
<dbReference type="InterPro" id="IPR024074">
    <property type="entry name" value="AS_cat/multimer_dom_body"/>
</dbReference>
<dbReference type="InterPro" id="IPR014729">
    <property type="entry name" value="Rossmann-like_a/b/a_fold"/>
</dbReference>
<feature type="binding site" evidence="8">
    <location>
        <position position="277"/>
    </location>
    <ligand>
        <name>L-citrulline</name>
        <dbReference type="ChEBI" id="CHEBI:57743"/>
    </ligand>
</feature>
<dbReference type="SUPFAM" id="SSF69864">
    <property type="entry name" value="Argininosuccinate synthetase, C-terminal domain"/>
    <property type="match status" value="1"/>
</dbReference>
<keyword evidence="7 8" id="KW-0067">ATP-binding</keyword>
<dbReference type="InterPro" id="IPR048267">
    <property type="entry name" value="Arginosuc_syn_N"/>
</dbReference>
<dbReference type="NCBIfam" id="TIGR00032">
    <property type="entry name" value="argG"/>
    <property type="match status" value="1"/>
</dbReference>
<dbReference type="EC" id="6.3.4.5" evidence="2 8"/>
<feature type="domain" description="Arginosuccinate synthase C-terminal" evidence="10">
    <location>
        <begin position="178"/>
        <end position="396"/>
    </location>
</feature>
<comment type="caution">
    <text evidence="8">Lacks conserved residue(s) required for the propagation of feature annotation.</text>
</comment>
<keyword evidence="5 8" id="KW-0028">Amino-acid biosynthesis</keyword>
<protein>
    <recommendedName>
        <fullName evidence="2 8">Argininosuccinate synthase</fullName>
        <ecNumber evidence="2 8">6.3.4.5</ecNumber>
    </recommendedName>
    <alternativeName>
        <fullName evidence="8">Citrulline--aspartate ligase</fullName>
    </alternativeName>
</protein>
<feature type="binding site" evidence="8">
    <location>
        <position position="127"/>
    </location>
    <ligand>
        <name>L-aspartate</name>
        <dbReference type="ChEBI" id="CHEBI:29991"/>
    </ligand>
</feature>
<keyword evidence="8" id="KW-0963">Cytoplasm</keyword>
<evidence type="ECO:0000256" key="8">
    <source>
        <dbReference type="HAMAP-Rule" id="MF_00005"/>
    </source>
</evidence>
<dbReference type="InterPro" id="IPR001518">
    <property type="entry name" value="Arginosuc_synth"/>
</dbReference>
<keyword evidence="6 8" id="KW-0547">Nucleotide-binding</keyword>
<dbReference type="PROSITE" id="PS00565">
    <property type="entry name" value="ARGININOSUCCIN_SYN_2"/>
    <property type="match status" value="1"/>
</dbReference>
<evidence type="ECO:0000313" key="12">
    <source>
        <dbReference type="Proteomes" id="UP001059480"/>
    </source>
</evidence>
<sequence>MTNEQHEKIVLAYSGGLDTSVSIPWLKEHYQGDIIAVCVDVGQKEDWDAVEIKAIQSGAHKFYCPHVADQLVEDFIFPAITANAKYQGTYLLGTALARPLIAQKLVEIAHLEGASAICHGCTGKGNDQVRFEMAIAALDPSLKVIAPWREWEIKSREDALDYAELKGVPVISTKAKIYSEDENIMHISHEGGQIEDPSQALDYSEFYHFTTPLEETPDQAEIITLTFDKGIAVALNGSLMAPAQLLSTLNAIGGKHGIGVLDWVEDRLIGMKSRGVYETPGATLLINAHERLESLTLTKETLRLKNHLALEYAELIYNGQWFSQATKAIQAFMQASQETVSGQVALKLYKGNVLPQGMTSPNALFDMGVSSFGEDDLFNHHDATGFINIYTLSTKIQEMKG</sequence>
<feature type="binding site" evidence="8">
    <location>
        <position position="265"/>
    </location>
    <ligand>
        <name>L-citrulline</name>
        <dbReference type="ChEBI" id="CHEBI:57743"/>
    </ligand>
</feature>
<dbReference type="Gene3D" id="1.20.5.470">
    <property type="entry name" value="Single helix bin"/>
    <property type="match status" value="1"/>
</dbReference>
<feature type="binding site" evidence="8">
    <location>
        <position position="130"/>
    </location>
    <ligand>
        <name>L-citrulline</name>
        <dbReference type="ChEBI" id="CHEBI:57743"/>
    </ligand>
</feature>
<dbReference type="PANTHER" id="PTHR11587:SF2">
    <property type="entry name" value="ARGININOSUCCINATE SYNTHASE"/>
    <property type="match status" value="1"/>
</dbReference>
<evidence type="ECO:0000256" key="2">
    <source>
        <dbReference type="ARBA" id="ARBA00012286"/>
    </source>
</evidence>
<evidence type="ECO:0000313" key="11">
    <source>
        <dbReference type="EMBL" id="MCQ9210538.1"/>
    </source>
</evidence>
<dbReference type="InterPro" id="IPR023434">
    <property type="entry name" value="Arginosuc_synth_type_1_subfam"/>
</dbReference>
<evidence type="ECO:0000256" key="4">
    <source>
        <dbReference type="ARBA" id="ARBA00022598"/>
    </source>
</evidence>
<keyword evidence="12" id="KW-1185">Reference proteome</keyword>
<keyword evidence="3 8" id="KW-0055">Arginine biosynthesis</keyword>
<feature type="binding site" evidence="8">
    <location>
        <position position="90"/>
    </location>
    <ligand>
        <name>L-citrulline</name>
        <dbReference type="ChEBI" id="CHEBI:57743"/>
    </ligand>
</feature>
<dbReference type="GO" id="GO:0004055">
    <property type="term" value="F:argininosuccinate synthase activity"/>
    <property type="evidence" value="ECO:0007669"/>
    <property type="project" value="UniProtKB-EC"/>
</dbReference>
<proteinExistence type="inferred from homology"/>
<reference evidence="11" key="3">
    <citation type="journal article" date="2023" name="Microbiol. Resour. Announc.">
        <title>Draft Genome Sequence of Granulicatella sp. Strain S8, Isolated from a Marine Fish, Seriola quinqueradiata.</title>
        <authorList>
            <person name="Lee M."/>
            <person name="Farooq A."/>
            <person name="Jeong J.B."/>
            <person name="Jung M.Y."/>
        </authorList>
    </citation>
    <scope>NUCLEOTIDE SEQUENCE</scope>
    <source>
        <strain evidence="11">S8</strain>
    </source>
</reference>
<evidence type="ECO:0000259" key="10">
    <source>
        <dbReference type="Pfam" id="PF20979"/>
    </source>
</evidence>
<feature type="binding site" evidence="8">
    <location>
        <position position="126"/>
    </location>
    <ligand>
        <name>L-aspartate</name>
        <dbReference type="ChEBI" id="CHEBI:29991"/>
    </ligand>
</feature>
<comment type="pathway">
    <text evidence="1 8">Amino-acid biosynthesis; L-arginine biosynthesis; L-arginine from L-ornithine and carbamoyl phosphate: step 2/3.</text>
</comment>
<dbReference type="Proteomes" id="UP001059480">
    <property type="component" value="Unassembled WGS sequence"/>
</dbReference>
<feature type="binding site" evidence="8">
    <location>
        <begin position="12"/>
        <end position="20"/>
    </location>
    <ligand>
        <name>ATP</name>
        <dbReference type="ChEBI" id="CHEBI:30616"/>
    </ligand>
</feature>
<name>A0ABT1WPS0_9LACT</name>
<evidence type="ECO:0000256" key="7">
    <source>
        <dbReference type="ARBA" id="ARBA00022840"/>
    </source>
</evidence>
<evidence type="ECO:0000256" key="6">
    <source>
        <dbReference type="ARBA" id="ARBA00022741"/>
    </source>
</evidence>
<dbReference type="SUPFAM" id="SSF52402">
    <property type="entry name" value="Adenine nucleotide alpha hydrolases-like"/>
    <property type="match status" value="1"/>
</dbReference>
<accession>A0ABT1WPS0</accession>
<comment type="subunit">
    <text evidence="8">Homotetramer.</text>
</comment>
<dbReference type="InterPro" id="IPR018223">
    <property type="entry name" value="Arginosuc_synth_CS"/>
</dbReference>
<dbReference type="HAMAP" id="MF_00005">
    <property type="entry name" value="Arg_succ_synth_type1"/>
    <property type="match status" value="1"/>
</dbReference>
<organism evidence="11 12">
    <name type="scientific">Granulicatella seriolae</name>
    <dbReference type="NCBI Taxonomy" id="2967226"/>
    <lineage>
        <taxon>Bacteria</taxon>
        <taxon>Bacillati</taxon>
        <taxon>Bacillota</taxon>
        <taxon>Bacilli</taxon>
        <taxon>Lactobacillales</taxon>
        <taxon>Carnobacteriaceae</taxon>
        <taxon>Granulicatella</taxon>
    </lineage>
</organism>
<dbReference type="PROSITE" id="PS00564">
    <property type="entry name" value="ARGININOSUCCIN_SYN_1"/>
    <property type="match status" value="1"/>
</dbReference>
<comment type="similarity">
    <text evidence="8">Belongs to the argininosuccinate synthase family. Type 1 subfamily.</text>
</comment>
<evidence type="ECO:0000256" key="1">
    <source>
        <dbReference type="ARBA" id="ARBA00004967"/>
    </source>
</evidence>
<evidence type="ECO:0000256" key="5">
    <source>
        <dbReference type="ARBA" id="ARBA00022605"/>
    </source>
</evidence>